<dbReference type="Proteomes" id="UP000708208">
    <property type="component" value="Unassembled WGS sequence"/>
</dbReference>
<protein>
    <submittedName>
        <fullName evidence="1">Uncharacterized protein</fullName>
    </submittedName>
</protein>
<keyword evidence="2" id="KW-1185">Reference proteome</keyword>
<sequence>MQPFHARAPGVAQQMRAPNIRNRTVCRYCIHCHHAVSTTWDRCR</sequence>
<dbReference type="AlphaFoldDB" id="A0A8J2J6C1"/>
<name>A0A8J2J6C1_9HEXA</name>
<feature type="non-terminal residue" evidence="1">
    <location>
        <position position="1"/>
    </location>
</feature>
<evidence type="ECO:0000313" key="1">
    <source>
        <dbReference type="EMBL" id="CAG7698413.1"/>
    </source>
</evidence>
<dbReference type="EMBL" id="CAJVCH010025307">
    <property type="protein sequence ID" value="CAG7698413.1"/>
    <property type="molecule type" value="Genomic_DNA"/>
</dbReference>
<comment type="caution">
    <text evidence="1">The sequence shown here is derived from an EMBL/GenBank/DDBJ whole genome shotgun (WGS) entry which is preliminary data.</text>
</comment>
<evidence type="ECO:0000313" key="2">
    <source>
        <dbReference type="Proteomes" id="UP000708208"/>
    </source>
</evidence>
<proteinExistence type="predicted"/>
<gene>
    <name evidence="1" type="ORF">AFUS01_LOCUS4081</name>
</gene>
<organism evidence="1 2">
    <name type="scientific">Allacma fusca</name>
    <dbReference type="NCBI Taxonomy" id="39272"/>
    <lineage>
        <taxon>Eukaryota</taxon>
        <taxon>Metazoa</taxon>
        <taxon>Ecdysozoa</taxon>
        <taxon>Arthropoda</taxon>
        <taxon>Hexapoda</taxon>
        <taxon>Collembola</taxon>
        <taxon>Symphypleona</taxon>
        <taxon>Sminthuridae</taxon>
        <taxon>Allacma</taxon>
    </lineage>
</organism>
<reference evidence="1" key="1">
    <citation type="submission" date="2021-06" db="EMBL/GenBank/DDBJ databases">
        <authorList>
            <person name="Hodson N. C."/>
            <person name="Mongue J. A."/>
            <person name="Jaron S. K."/>
        </authorList>
    </citation>
    <scope>NUCLEOTIDE SEQUENCE</scope>
</reference>
<accession>A0A8J2J6C1</accession>